<protein>
    <submittedName>
        <fullName evidence="2">PadR family transcriptional regulator</fullName>
    </submittedName>
</protein>
<reference evidence="2" key="1">
    <citation type="submission" date="2023-02" db="EMBL/GenBank/DDBJ databases">
        <title>Nocardiopsis ansamitocini NBRC 112285.</title>
        <authorList>
            <person name="Ichikawa N."/>
            <person name="Sato H."/>
            <person name="Tonouchi N."/>
        </authorList>
    </citation>
    <scope>NUCLEOTIDE SEQUENCE</scope>
    <source>
        <strain evidence="2">NBRC 112285</strain>
    </source>
</reference>
<dbReference type="InterPro" id="IPR036390">
    <property type="entry name" value="WH_DNA-bd_sf"/>
</dbReference>
<sequence length="187" mass="20508">MSTTRLLVLGLVVGHGTTHGYAIHHELVLWDADKWANVKWGSIYHALRQLTKEGKLASVEDPSGRVDYRITDEGHEAFMLLLRGALSDGGAHADLLSAGLAFLTALPRAEAIALLERRRAALEEERERTATIVGAGPDRAWKTPGTEHVPEMFALWHGNADHALQWTSGLIERLRGGAYTMADDVRA</sequence>
<evidence type="ECO:0000259" key="1">
    <source>
        <dbReference type="Pfam" id="PF03551"/>
    </source>
</evidence>
<keyword evidence="3" id="KW-1185">Reference proteome</keyword>
<dbReference type="InterPro" id="IPR005149">
    <property type="entry name" value="Tscrpt_reg_PadR_N"/>
</dbReference>
<accession>A0A9W6P7E4</accession>
<name>A0A9W6P7E4_9ACTN</name>
<gene>
    <name evidence="2" type="ORF">Nans01_27540</name>
</gene>
<dbReference type="Pfam" id="PF03551">
    <property type="entry name" value="PadR"/>
    <property type="match status" value="1"/>
</dbReference>
<comment type="caution">
    <text evidence="2">The sequence shown here is derived from an EMBL/GenBank/DDBJ whole genome shotgun (WGS) entry which is preliminary data.</text>
</comment>
<dbReference type="Proteomes" id="UP001165092">
    <property type="component" value="Unassembled WGS sequence"/>
</dbReference>
<organism evidence="2 3">
    <name type="scientific">Nocardiopsis ansamitocini</name>
    <dbReference type="NCBI Taxonomy" id="1670832"/>
    <lineage>
        <taxon>Bacteria</taxon>
        <taxon>Bacillati</taxon>
        <taxon>Actinomycetota</taxon>
        <taxon>Actinomycetes</taxon>
        <taxon>Streptosporangiales</taxon>
        <taxon>Nocardiopsidaceae</taxon>
        <taxon>Nocardiopsis</taxon>
    </lineage>
</organism>
<dbReference type="SUPFAM" id="SSF46785">
    <property type="entry name" value="Winged helix' DNA-binding domain"/>
    <property type="match status" value="1"/>
</dbReference>
<dbReference type="EMBL" id="BSQG01000004">
    <property type="protein sequence ID" value="GLU48403.1"/>
    <property type="molecule type" value="Genomic_DNA"/>
</dbReference>
<dbReference type="AlphaFoldDB" id="A0A9W6P7E4"/>
<evidence type="ECO:0000313" key="3">
    <source>
        <dbReference type="Proteomes" id="UP001165092"/>
    </source>
</evidence>
<dbReference type="Gene3D" id="1.10.10.10">
    <property type="entry name" value="Winged helix-like DNA-binding domain superfamily/Winged helix DNA-binding domain"/>
    <property type="match status" value="1"/>
</dbReference>
<proteinExistence type="predicted"/>
<dbReference type="RefSeq" id="WP_285759890.1">
    <property type="nucleotide sequence ID" value="NZ_BSQG01000004.1"/>
</dbReference>
<dbReference type="InterPro" id="IPR036388">
    <property type="entry name" value="WH-like_DNA-bd_sf"/>
</dbReference>
<evidence type="ECO:0000313" key="2">
    <source>
        <dbReference type="EMBL" id="GLU48403.1"/>
    </source>
</evidence>
<feature type="domain" description="Transcription regulator PadR N-terminal" evidence="1">
    <location>
        <begin position="9"/>
        <end position="78"/>
    </location>
</feature>